<dbReference type="OrthoDB" id="4778343at2759"/>
<feature type="compositionally biased region" description="Basic and acidic residues" evidence="1">
    <location>
        <begin position="28"/>
        <end position="46"/>
    </location>
</feature>
<proteinExistence type="predicted"/>
<organism evidence="2 3">
    <name type="scientific">Lophium mytilinum</name>
    <dbReference type="NCBI Taxonomy" id="390894"/>
    <lineage>
        <taxon>Eukaryota</taxon>
        <taxon>Fungi</taxon>
        <taxon>Dikarya</taxon>
        <taxon>Ascomycota</taxon>
        <taxon>Pezizomycotina</taxon>
        <taxon>Dothideomycetes</taxon>
        <taxon>Pleosporomycetidae</taxon>
        <taxon>Mytilinidiales</taxon>
        <taxon>Mytilinidiaceae</taxon>
        <taxon>Lophium</taxon>
    </lineage>
</organism>
<accession>A0A6A6R222</accession>
<evidence type="ECO:0000313" key="2">
    <source>
        <dbReference type="EMBL" id="KAF2498556.1"/>
    </source>
</evidence>
<feature type="region of interest" description="Disordered" evidence="1">
    <location>
        <begin position="118"/>
        <end position="137"/>
    </location>
</feature>
<protein>
    <submittedName>
        <fullName evidence="2">Uncharacterized protein</fullName>
    </submittedName>
</protein>
<evidence type="ECO:0000256" key="1">
    <source>
        <dbReference type="SAM" id="MobiDB-lite"/>
    </source>
</evidence>
<reference evidence="2" key="1">
    <citation type="journal article" date="2020" name="Stud. Mycol.">
        <title>101 Dothideomycetes genomes: a test case for predicting lifestyles and emergence of pathogens.</title>
        <authorList>
            <person name="Haridas S."/>
            <person name="Albert R."/>
            <person name="Binder M."/>
            <person name="Bloem J."/>
            <person name="Labutti K."/>
            <person name="Salamov A."/>
            <person name="Andreopoulos B."/>
            <person name="Baker S."/>
            <person name="Barry K."/>
            <person name="Bills G."/>
            <person name="Bluhm B."/>
            <person name="Cannon C."/>
            <person name="Castanera R."/>
            <person name="Culley D."/>
            <person name="Daum C."/>
            <person name="Ezra D."/>
            <person name="Gonzalez J."/>
            <person name="Henrissat B."/>
            <person name="Kuo A."/>
            <person name="Liang C."/>
            <person name="Lipzen A."/>
            <person name="Lutzoni F."/>
            <person name="Magnuson J."/>
            <person name="Mondo S."/>
            <person name="Nolan M."/>
            <person name="Ohm R."/>
            <person name="Pangilinan J."/>
            <person name="Park H.-J."/>
            <person name="Ramirez L."/>
            <person name="Alfaro M."/>
            <person name="Sun H."/>
            <person name="Tritt A."/>
            <person name="Yoshinaga Y."/>
            <person name="Zwiers L.-H."/>
            <person name="Turgeon B."/>
            <person name="Goodwin S."/>
            <person name="Spatafora J."/>
            <person name="Crous P."/>
            <person name="Grigoriev I."/>
        </authorList>
    </citation>
    <scope>NUCLEOTIDE SEQUENCE</scope>
    <source>
        <strain evidence="2">CBS 269.34</strain>
    </source>
</reference>
<evidence type="ECO:0000313" key="3">
    <source>
        <dbReference type="Proteomes" id="UP000799750"/>
    </source>
</evidence>
<dbReference type="Proteomes" id="UP000799750">
    <property type="component" value="Unassembled WGS sequence"/>
</dbReference>
<name>A0A6A6R222_9PEZI</name>
<dbReference type="EMBL" id="MU004185">
    <property type="protein sequence ID" value="KAF2498556.1"/>
    <property type="molecule type" value="Genomic_DNA"/>
</dbReference>
<keyword evidence="3" id="KW-1185">Reference proteome</keyword>
<feature type="region of interest" description="Disordered" evidence="1">
    <location>
        <begin position="1"/>
        <end position="93"/>
    </location>
</feature>
<feature type="compositionally biased region" description="Polar residues" evidence="1">
    <location>
        <begin position="13"/>
        <end position="27"/>
    </location>
</feature>
<sequence>MSQKGGTYRRSSEPNITTQFTSSPPTRNHQDSKPKNEDPTSDKKPATDTIALRSDSLPQPQNQHDDKTDDQDWAVIDSPPDESNTHSGGGFSSHFDLQLGWGRWKFTLLSWDLNVRKEHTHGDGRGLGRAKSVIGEG</sequence>
<dbReference type="AlphaFoldDB" id="A0A6A6R222"/>
<gene>
    <name evidence="2" type="ORF">BU16DRAFT_615586</name>
</gene>